<reference evidence="3" key="1">
    <citation type="submission" date="2020-09" db="EMBL/GenBank/DDBJ databases">
        <title>Pelagicoccus enzymogenes sp. nov. with an EPS production, isolated from marine sediment.</title>
        <authorList>
            <person name="Feng X."/>
        </authorList>
    </citation>
    <scope>NUCLEOTIDE SEQUENCE</scope>
    <source>
        <strain evidence="3">NFK12</strain>
    </source>
</reference>
<feature type="domain" description="Barstar (barnase inhibitor)" evidence="2">
    <location>
        <begin position="1"/>
        <end position="91"/>
    </location>
</feature>
<evidence type="ECO:0000259" key="2">
    <source>
        <dbReference type="Pfam" id="PF01337"/>
    </source>
</evidence>
<dbReference type="InterPro" id="IPR035905">
    <property type="entry name" value="Barstar-like_sf"/>
</dbReference>
<dbReference type="EMBL" id="JACYFG010000011">
    <property type="protein sequence ID" value="MBD5779652.1"/>
    <property type="molecule type" value="Genomic_DNA"/>
</dbReference>
<comment type="caution">
    <text evidence="3">The sequence shown here is derived from an EMBL/GenBank/DDBJ whole genome shotgun (WGS) entry which is preliminary data.</text>
</comment>
<comment type="similarity">
    <text evidence="1">Belongs to the barstar family.</text>
</comment>
<evidence type="ECO:0000313" key="4">
    <source>
        <dbReference type="Proteomes" id="UP000622317"/>
    </source>
</evidence>
<organism evidence="3 4">
    <name type="scientific">Pelagicoccus enzymogenes</name>
    <dbReference type="NCBI Taxonomy" id="2773457"/>
    <lineage>
        <taxon>Bacteria</taxon>
        <taxon>Pseudomonadati</taxon>
        <taxon>Verrucomicrobiota</taxon>
        <taxon>Opitutia</taxon>
        <taxon>Puniceicoccales</taxon>
        <taxon>Pelagicoccaceae</taxon>
        <taxon>Pelagicoccus</taxon>
    </lineage>
</organism>
<dbReference type="InterPro" id="IPR000468">
    <property type="entry name" value="Barstar"/>
</dbReference>
<dbReference type="RefSeq" id="WP_191616789.1">
    <property type="nucleotide sequence ID" value="NZ_JACYFG010000011.1"/>
</dbReference>
<name>A0A927IF20_9BACT</name>
<dbReference type="AlphaFoldDB" id="A0A927IF20"/>
<protein>
    <submittedName>
        <fullName evidence="3">Barstar family protein</fullName>
    </submittedName>
</protein>
<dbReference type="Gene3D" id="3.30.370.10">
    <property type="entry name" value="Barstar-like"/>
    <property type="match status" value="1"/>
</dbReference>
<sequence>MKKIKLDVSKISDWDSFHDFFSEELGFPDYYGRNMDAWIDCVGDLFEQGNDLLCFELEEMKDLKERSKEIYEAINECSAFVNYRMTEQGQDSILSLSYA</sequence>
<evidence type="ECO:0000256" key="1">
    <source>
        <dbReference type="ARBA" id="ARBA00006845"/>
    </source>
</evidence>
<dbReference type="Proteomes" id="UP000622317">
    <property type="component" value="Unassembled WGS sequence"/>
</dbReference>
<proteinExistence type="inferred from homology"/>
<dbReference type="Pfam" id="PF01337">
    <property type="entry name" value="Barstar"/>
    <property type="match status" value="1"/>
</dbReference>
<accession>A0A927IF20</accession>
<gene>
    <name evidence="3" type="ORF">IEN85_09110</name>
</gene>
<dbReference type="SUPFAM" id="SSF52038">
    <property type="entry name" value="Barstar-related"/>
    <property type="match status" value="1"/>
</dbReference>
<keyword evidence="4" id="KW-1185">Reference proteome</keyword>
<evidence type="ECO:0000313" key="3">
    <source>
        <dbReference type="EMBL" id="MBD5779652.1"/>
    </source>
</evidence>